<feature type="region of interest" description="Disordered" evidence="1">
    <location>
        <begin position="56"/>
        <end position="78"/>
    </location>
</feature>
<name>A0AAU9LD26_9ASTR</name>
<evidence type="ECO:0000313" key="2">
    <source>
        <dbReference type="EMBL" id="CAH1412252.1"/>
    </source>
</evidence>
<evidence type="ECO:0000313" key="3">
    <source>
        <dbReference type="Proteomes" id="UP001157418"/>
    </source>
</evidence>
<organism evidence="2 3">
    <name type="scientific">Lactuca virosa</name>
    <dbReference type="NCBI Taxonomy" id="75947"/>
    <lineage>
        <taxon>Eukaryota</taxon>
        <taxon>Viridiplantae</taxon>
        <taxon>Streptophyta</taxon>
        <taxon>Embryophyta</taxon>
        <taxon>Tracheophyta</taxon>
        <taxon>Spermatophyta</taxon>
        <taxon>Magnoliopsida</taxon>
        <taxon>eudicotyledons</taxon>
        <taxon>Gunneridae</taxon>
        <taxon>Pentapetalae</taxon>
        <taxon>asterids</taxon>
        <taxon>campanulids</taxon>
        <taxon>Asterales</taxon>
        <taxon>Asteraceae</taxon>
        <taxon>Cichorioideae</taxon>
        <taxon>Cichorieae</taxon>
        <taxon>Lactucinae</taxon>
        <taxon>Lactuca</taxon>
    </lineage>
</organism>
<proteinExistence type="predicted"/>
<gene>
    <name evidence="2" type="ORF">LVIROSA_LOCUS281</name>
</gene>
<dbReference type="Proteomes" id="UP001157418">
    <property type="component" value="Unassembled WGS sequence"/>
</dbReference>
<dbReference type="PANTHER" id="PTHR46250:SF17">
    <property type="entry name" value="MYB_SANT-LIKE DOMAIN-CONTAINING PROTEIN"/>
    <property type="match status" value="1"/>
</dbReference>
<protein>
    <submittedName>
        <fullName evidence="2">Uncharacterized protein</fullName>
    </submittedName>
</protein>
<accession>A0AAU9LD26</accession>
<comment type="caution">
    <text evidence="2">The sequence shown here is derived from an EMBL/GenBank/DDBJ whole genome shotgun (WGS) entry which is preliminary data.</text>
</comment>
<reference evidence="2 3" key="1">
    <citation type="submission" date="2022-01" db="EMBL/GenBank/DDBJ databases">
        <authorList>
            <person name="Xiong W."/>
            <person name="Schranz E."/>
        </authorList>
    </citation>
    <scope>NUCLEOTIDE SEQUENCE [LARGE SCALE GENOMIC DNA]</scope>
</reference>
<evidence type="ECO:0000256" key="1">
    <source>
        <dbReference type="SAM" id="MobiDB-lite"/>
    </source>
</evidence>
<dbReference type="AlphaFoldDB" id="A0AAU9LD26"/>
<dbReference type="EMBL" id="CAKMRJ010000001">
    <property type="protein sequence ID" value="CAH1412252.1"/>
    <property type="molecule type" value="Genomic_DNA"/>
</dbReference>
<sequence length="78" mass="8613">MYPKSIVVPTTDSNPVHLKAMQQLLDSHKGAACFRDKPFPQFDNLCQIFGKDRATGNGATDLGEDVIEETQKNSPIHV</sequence>
<dbReference type="PANTHER" id="PTHR46250">
    <property type="entry name" value="MYB/SANT-LIKE DNA-BINDING DOMAIN PROTEIN-RELATED"/>
    <property type="match status" value="1"/>
</dbReference>
<keyword evidence="3" id="KW-1185">Reference proteome</keyword>